<evidence type="ECO:0000313" key="3">
    <source>
        <dbReference type="Proteomes" id="UP001352852"/>
    </source>
</evidence>
<proteinExistence type="predicted"/>
<keyword evidence="3" id="KW-1185">Reference proteome</keyword>
<name>A0ABU7DFB6_9TELE</name>
<feature type="compositionally biased region" description="Basic and acidic residues" evidence="1">
    <location>
        <begin position="14"/>
        <end position="31"/>
    </location>
</feature>
<organism evidence="2 3">
    <name type="scientific">Characodon lateralis</name>
    <dbReference type="NCBI Taxonomy" id="208331"/>
    <lineage>
        <taxon>Eukaryota</taxon>
        <taxon>Metazoa</taxon>
        <taxon>Chordata</taxon>
        <taxon>Craniata</taxon>
        <taxon>Vertebrata</taxon>
        <taxon>Euteleostomi</taxon>
        <taxon>Actinopterygii</taxon>
        <taxon>Neopterygii</taxon>
        <taxon>Teleostei</taxon>
        <taxon>Neoteleostei</taxon>
        <taxon>Acanthomorphata</taxon>
        <taxon>Ovalentaria</taxon>
        <taxon>Atherinomorphae</taxon>
        <taxon>Cyprinodontiformes</taxon>
        <taxon>Goodeidae</taxon>
        <taxon>Characodon</taxon>
    </lineage>
</organism>
<protein>
    <submittedName>
        <fullName evidence="2">Uncharacterized protein</fullName>
    </submittedName>
</protein>
<dbReference type="EMBL" id="JAHUTJ010025245">
    <property type="protein sequence ID" value="MED6273822.1"/>
    <property type="molecule type" value="Genomic_DNA"/>
</dbReference>
<sequence>MTRNERPKIHKDRKCREYDENNERMKDEKGMELGCAHNKGETEVRVQGRKKGTNEGPVSAFPCTVKKGRTQKKERKEIHKGEGMEKGRTNKSNDGEYNIQTTAQEIKSENTKKSICIQTWKTSKSNCIFFQTV</sequence>
<evidence type="ECO:0000313" key="2">
    <source>
        <dbReference type="EMBL" id="MED6273822.1"/>
    </source>
</evidence>
<feature type="compositionally biased region" description="Basic and acidic residues" evidence="1">
    <location>
        <begin position="74"/>
        <end position="94"/>
    </location>
</feature>
<reference evidence="2 3" key="1">
    <citation type="submission" date="2021-06" db="EMBL/GenBank/DDBJ databases">
        <authorList>
            <person name="Palmer J.M."/>
        </authorList>
    </citation>
    <scope>NUCLEOTIDE SEQUENCE [LARGE SCALE GENOMIC DNA]</scope>
    <source>
        <strain evidence="2 3">CL_MEX2019</strain>
        <tissue evidence="2">Muscle</tissue>
    </source>
</reference>
<comment type="caution">
    <text evidence="2">The sequence shown here is derived from an EMBL/GenBank/DDBJ whole genome shotgun (WGS) entry which is preliminary data.</text>
</comment>
<feature type="region of interest" description="Disordered" evidence="1">
    <location>
        <begin position="1"/>
        <end position="97"/>
    </location>
</feature>
<gene>
    <name evidence="2" type="ORF">CHARACLAT_010278</name>
</gene>
<evidence type="ECO:0000256" key="1">
    <source>
        <dbReference type="SAM" id="MobiDB-lite"/>
    </source>
</evidence>
<dbReference type="Proteomes" id="UP001352852">
    <property type="component" value="Unassembled WGS sequence"/>
</dbReference>
<accession>A0ABU7DFB6</accession>